<gene>
    <name evidence="3" type="ORF">AYBTSS11_LOCUS9719</name>
</gene>
<evidence type="ECO:0000313" key="3">
    <source>
        <dbReference type="EMBL" id="CAJ1940478.1"/>
    </source>
</evidence>
<dbReference type="InterPro" id="IPR011008">
    <property type="entry name" value="Dimeric_a/b-barrel"/>
</dbReference>
<dbReference type="SMART" id="SM00886">
    <property type="entry name" value="Dabb"/>
    <property type="match status" value="1"/>
</dbReference>
<comment type="subunit">
    <text evidence="1">Homodimer.</text>
</comment>
<dbReference type="EMBL" id="OY731400">
    <property type="protein sequence ID" value="CAJ1940478.1"/>
    <property type="molecule type" value="Genomic_DNA"/>
</dbReference>
<keyword evidence="4" id="KW-1185">Reference proteome</keyword>
<accession>A0AA86S5U0</accession>
<feature type="domain" description="Stress-response A/B barrel" evidence="2">
    <location>
        <begin position="113"/>
        <end position="208"/>
    </location>
</feature>
<dbReference type="Proteomes" id="UP001189624">
    <property type="component" value="Chromosome 3"/>
</dbReference>
<proteinExistence type="predicted"/>
<dbReference type="Pfam" id="PF07876">
    <property type="entry name" value="Dabb"/>
    <property type="match status" value="1"/>
</dbReference>
<evidence type="ECO:0000313" key="4">
    <source>
        <dbReference type="Proteomes" id="UP001189624"/>
    </source>
</evidence>
<organism evidence="3 4">
    <name type="scientific">Sphenostylis stenocarpa</name>
    <dbReference type="NCBI Taxonomy" id="92480"/>
    <lineage>
        <taxon>Eukaryota</taxon>
        <taxon>Viridiplantae</taxon>
        <taxon>Streptophyta</taxon>
        <taxon>Embryophyta</taxon>
        <taxon>Tracheophyta</taxon>
        <taxon>Spermatophyta</taxon>
        <taxon>Magnoliopsida</taxon>
        <taxon>eudicotyledons</taxon>
        <taxon>Gunneridae</taxon>
        <taxon>Pentapetalae</taxon>
        <taxon>rosids</taxon>
        <taxon>fabids</taxon>
        <taxon>Fabales</taxon>
        <taxon>Fabaceae</taxon>
        <taxon>Papilionoideae</taxon>
        <taxon>50 kb inversion clade</taxon>
        <taxon>NPAAA clade</taxon>
        <taxon>indigoferoid/millettioid clade</taxon>
        <taxon>Phaseoleae</taxon>
        <taxon>Sphenostylis</taxon>
    </lineage>
</organism>
<sequence>MGIIEHVLLFNVKDDVAPSEAETMVKRIDSLASLEQLLHLTVGPLLRIRTSTPFNFTHFYHTRFNSKHDLHAYVAHPAHLAVVDANASLVDDLMALDWVAEVPGGAVTPPGSALRVTFLKLKEGVGDDVKEEVVRAVREIQCELKQAIQLTCGENFSAGRSKGFSIASLEVFPGLSELEAADSDEELGLYQKNESIKKHLQSEMVLYYVVPSCTTQSPA</sequence>
<reference evidence="3" key="1">
    <citation type="submission" date="2023-10" db="EMBL/GenBank/DDBJ databases">
        <authorList>
            <person name="Domelevo Entfellner J.-B."/>
        </authorList>
    </citation>
    <scope>NUCLEOTIDE SEQUENCE</scope>
</reference>
<dbReference type="Gramene" id="rna-AYBTSS11_LOCUS9719">
    <property type="protein sequence ID" value="CAJ1940478.1"/>
    <property type="gene ID" value="gene-AYBTSS11_LOCUS9719"/>
</dbReference>
<dbReference type="Gene3D" id="3.30.70.100">
    <property type="match status" value="1"/>
</dbReference>
<evidence type="ECO:0000259" key="2">
    <source>
        <dbReference type="PROSITE" id="PS51502"/>
    </source>
</evidence>
<dbReference type="PROSITE" id="PS51502">
    <property type="entry name" value="S_R_A_B_BARREL"/>
    <property type="match status" value="2"/>
</dbReference>
<dbReference type="PANTHER" id="PTHR33178">
    <property type="match status" value="1"/>
</dbReference>
<evidence type="ECO:0000256" key="1">
    <source>
        <dbReference type="ARBA" id="ARBA00011738"/>
    </source>
</evidence>
<dbReference type="PANTHER" id="PTHR33178:SF7">
    <property type="entry name" value="STRESS RESPONSIVE A_B BARREL DOMAIN PROTEIN"/>
    <property type="match status" value="1"/>
</dbReference>
<dbReference type="AlphaFoldDB" id="A0AA86S5U0"/>
<dbReference type="InterPro" id="IPR013097">
    <property type="entry name" value="Dabb"/>
</dbReference>
<feature type="domain" description="Stress-response A/B barrel" evidence="2">
    <location>
        <begin position="4"/>
        <end position="98"/>
    </location>
</feature>
<protein>
    <recommendedName>
        <fullName evidence="2">Stress-response A/B barrel domain-containing protein</fullName>
    </recommendedName>
</protein>
<dbReference type="SUPFAM" id="SSF54909">
    <property type="entry name" value="Dimeric alpha+beta barrel"/>
    <property type="match status" value="1"/>
</dbReference>
<dbReference type="InterPro" id="IPR044662">
    <property type="entry name" value="HS1/DABB1-like"/>
</dbReference>
<name>A0AA86S5U0_9FABA</name>